<reference evidence="1 2" key="1">
    <citation type="submission" date="2019-02" db="EMBL/GenBank/DDBJ databases">
        <title>Marinobacter halodurans sp. nov., a marine bacterium isolated from sea tidal flat.</title>
        <authorList>
            <person name="Yoo Y."/>
            <person name="Lee D.W."/>
            <person name="Kim B.S."/>
            <person name="Kim J.-J."/>
        </authorList>
    </citation>
    <scope>NUCLEOTIDE SEQUENCE [LARGE SCALE GENOMIC DNA]</scope>
    <source>
        <strain evidence="1 2">YJ-S3-2</strain>
    </source>
</reference>
<comment type="caution">
    <text evidence="1">The sequence shown here is derived from an EMBL/GenBank/DDBJ whole genome shotgun (WGS) entry which is preliminary data.</text>
</comment>
<accession>A0ABY1ZEV6</accession>
<organism evidence="1 2">
    <name type="scientific">Marinobacter halodurans</name>
    <dbReference type="NCBI Taxonomy" id="2528979"/>
    <lineage>
        <taxon>Bacteria</taxon>
        <taxon>Pseudomonadati</taxon>
        <taxon>Pseudomonadota</taxon>
        <taxon>Gammaproteobacteria</taxon>
        <taxon>Pseudomonadales</taxon>
        <taxon>Marinobacteraceae</taxon>
        <taxon>Marinobacter</taxon>
    </lineage>
</organism>
<sequence length="135" mass="14096">MPDVPVTSILVIASTSTAANAGSNMFLEVMIPQVAASEVSLPGSPGSTQVITMPASGTKTFSEITPADITLSTEPPNEGDAWLPSAFYVLGKGDTGDYEVICAIPVWPTDVWLSEDPNDPNAYSAVTLDQVLSHV</sequence>
<name>A0ABY1ZEV6_9GAMM</name>
<evidence type="ECO:0000313" key="1">
    <source>
        <dbReference type="EMBL" id="TBW48856.1"/>
    </source>
</evidence>
<dbReference type="EMBL" id="SJDL01000045">
    <property type="protein sequence ID" value="TBW48856.1"/>
    <property type="molecule type" value="Genomic_DNA"/>
</dbReference>
<gene>
    <name evidence="1" type="ORF">EZI54_20615</name>
</gene>
<evidence type="ECO:0000313" key="2">
    <source>
        <dbReference type="Proteomes" id="UP000313645"/>
    </source>
</evidence>
<keyword evidence="2" id="KW-1185">Reference proteome</keyword>
<proteinExistence type="predicted"/>
<dbReference type="Proteomes" id="UP000313645">
    <property type="component" value="Unassembled WGS sequence"/>
</dbReference>
<protein>
    <submittedName>
        <fullName evidence="1">Uncharacterized protein</fullName>
    </submittedName>
</protein>
<dbReference type="RefSeq" id="WP_131483786.1">
    <property type="nucleotide sequence ID" value="NZ_SJDL01000045.1"/>
</dbReference>